<gene>
    <name evidence="1" type="ORF">BaRGS_00000611</name>
</gene>
<organism evidence="1 2">
    <name type="scientific">Batillaria attramentaria</name>
    <dbReference type="NCBI Taxonomy" id="370345"/>
    <lineage>
        <taxon>Eukaryota</taxon>
        <taxon>Metazoa</taxon>
        <taxon>Spiralia</taxon>
        <taxon>Lophotrochozoa</taxon>
        <taxon>Mollusca</taxon>
        <taxon>Gastropoda</taxon>
        <taxon>Caenogastropoda</taxon>
        <taxon>Sorbeoconcha</taxon>
        <taxon>Cerithioidea</taxon>
        <taxon>Batillariidae</taxon>
        <taxon>Batillaria</taxon>
    </lineage>
</organism>
<dbReference type="AlphaFoldDB" id="A0ABD0M9X0"/>
<reference evidence="1 2" key="1">
    <citation type="journal article" date="2023" name="Sci. Data">
        <title>Genome assembly of the Korean intertidal mud-creeper Batillaria attramentaria.</title>
        <authorList>
            <person name="Patra A.K."/>
            <person name="Ho P.T."/>
            <person name="Jun S."/>
            <person name="Lee S.J."/>
            <person name="Kim Y."/>
            <person name="Won Y.J."/>
        </authorList>
    </citation>
    <scope>NUCLEOTIDE SEQUENCE [LARGE SCALE GENOMIC DNA]</scope>
    <source>
        <strain evidence="1">Wonlab-2016</strain>
    </source>
</reference>
<proteinExistence type="predicted"/>
<keyword evidence="2" id="KW-1185">Reference proteome</keyword>
<dbReference type="Proteomes" id="UP001519460">
    <property type="component" value="Unassembled WGS sequence"/>
</dbReference>
<name>A0ABD0M9X0_9CAEN</name>
<evidence type="ECO:0000313" key="2">
    <source>
        <dbReference type="Proteomes" id="UP001519460"/>
    </source>
</evidence>
<dbReference type="EMBL" id="JACVVK020000002">
    <property type="protein sequence ID" value="KAK7508372.1"/>
    <property type="molecule type" value="Genomic_DNA"/>
</dbReference>
<sequence length="115" mass="13301">MMWPGKWPKDFCQVECYKRRGSVRHREIASTDLLFQPCLECVHQFFFQQHRVGTRGYIFIHGFAVCNVADGQSKSKRPFVAANQTVEPVYQCQGRRNQNPVVADTPKSRTVQLPD</sequence>
<protein>
    <submittedName>
        <fullName evidence="1">Uncharacterized protein</fullName>
    </submittedName>
</protein>
<comment type="caution">
    <text evidence="1">The sequence shown here is derived from an EMBL/GenBank/DDBJ whole genome shotgun (WGS) entry which is preliminary data.</text>
</comment>
<evidence type="ECO:0000313" key="1">
    <source>
        <dbReference type="EMBL" id="KAK7508372.1"/>
    </source>
</evidence>
<accession>A0ABD0M9X0</accession>